<protein>
    <submittedName>
        <fullName evidence="7">Pyruvate formate-lyase 1-activating enzyme</fullName>
        <ecNumber evidence="7">1.97.1.4</ecNumber>
    </submittedName>
</protein>
<dbReference type="SFLD" id="SFLDS00029">
    <property type="entry name" value="Radical_SAM"/>
    <property type="match status" value="1"/>
</dbReference>
<keyword evidence="7" id="KW-0456">Lyase</keyword>
<comment type="caution">
    <text evidence="7">The sequence shown here is derived from an EMBL/GenBank/DDBJ whole genome shotgun (WGS) entry which is preliminary data.</text>
</comment>
<dbReference type="PANTHER" id="PTHR30352">
    <property type="entry name" value="PYRUVATE FORMATE-LYASE-ACTIVATING ENZYME"/>
    <property type="match status" value="1"/>
</dbReference>
<dbReference type="InterPro" id="IPR012837">
    <property type="entry name" value="NrdG"/>
</dbReference>
<proteinExistence type="predicted"/>
<dbReference type="EC" id="1.97.1.4" evidence="7"/>
<dbReference type="PATRIC" id="fig|1872076.5.peg.170"/>
<comment type="cofactor">
    <cofactor evidence="1">
        <name>[4Fe-4S] cluster</name>
        <dbReference type="ChEBI" id="CHEBI:49883"/>
    </cofactor>
</comment>
<keyword evidence="2" id="KW-0004">4Fe-4S</keyword>
<dbReference type="PANTHER" id="PTHR30352:SF2">
    <property type="entry name" value="ANAEROBIC RIBONUCLEOSIDE-TRIPHOSPHATE REDUCTASE-ACTIVATING PROTEIN"/>
    <property type="match status" value="1"/>
</dbReference>
<evidence type="ECO:0000313" key="7">
    <source>
        <dbReference type="EMBL" id="ODS34715.1"/>
    </source>
</evidence>
<dbReference type="GO" id="GO:0046872">
    <property type="term" value="F:metal ion binding"/>
    <property type="evidence" value="ECO:0007669"/>
    <property type="project" value="UniProtKB-KW"/>
</dbReference>
<dbReference type="Gene3D" id="3.20.20.70">
    <property type="entry name" value="Aldolase class I"/>
    <property type="match status" value="1"/>
</dbReference>
<evidence type="ECO:0000256" key="3">
    <source>
        <dbReference type="ARBA" id="ARBA00022691"/>
    </source>
</evidence>
<keyword evidence="3" id="KW-0949">S-adenosyl-L-methionine</keyword>
<evidence type="ECO:0000313" key="8">
    <source>
        <dbReference type="Proteomes" id="UP000094056"/>
    </source>
</evidence>
<name>A0A1E3XGF7_9BACT</name>
<dbReference type="SFLD" id="SFLDG01063">
    <property type="entry name" value="activating_enzymes__group_1"/>
    <property type="match status" value="1"/>
</dbReference>
<sequence length="214" mass="24579">MANFKIPIQLNIGRLLARSRVNGPGVRFVIWLQGCNFRCPQCANQELLSYEPKIIMSVSDLYELITSNTNIEGVTYSGGEPFEQAEGLYHLSKLLKKEGLTIMSYSGYTYDELVYRNDKYVSGLLSTLDILVDGRFKADEAAPLMWRGSRNQRVYFFTKRYRHYKEVINREGVDIELSIADKDVSLTGNFDMDLFEKIAERLRDNYGVVLTENV</sequence>
<dbReference type="GO" id="GO:0016829">
    <property type="term" value="F:lyase activity"/>
    <property type="evidence" value="ECO:0007669"/>
    <property type="project" value="UniProtKB-KW"/>
</dbReference>
<organism evidence="7 8">
    <name type="scientific">Candidatus Scalindua rubra</name>
    <dbReference type="NCBI Taxonomy" id="1872076"/>
    <lineage>
        <taxon>Bacteria</taxon>
        <taxon>Pseudomonadati</taxon>
        <taxon>Planctomycetota</taxon>
        <taxon>Candidatus Brocadiia</taxon>
        <taxon>Candidatus Brocadiales</taxon>
        <taxon>Candidatus Scalinduaceae</taxon>
        <taxon>Candidatus Scalindua</taxon>
    </lineage>
</organism>
<evidence type="ECO:0000256" key="1">
    <source>
        <dbReference type="ARBA" id="ARBA00001966"/>
    </source>
</evidence>
<reference evidence="7 8" key="1">
    <citation type="submission" date="2016-07" db="EMBL/GenBank/DDBJ databases">
        <title>Draft genome of Scalindua rubra, obtained from a brine-seawater interface in the Red Sea, sheds light on salt adaptation in anammox bacteria.</title>
        <authorList>
            <person name="Speth D.R."/>
            <person name="Lagkouvardos I."/>
            <person name="Wang Y."/>
            <person name="Qian P.-Y."/>
            <person name="Dutilh B.E."/>
            <person name="Jetten M.S."/>
        </authorList>
    </citation>
    <scope>NUCLEOTIDE SEQUENCE [LARGE SCALE GENOMIC DNA]</scope>
    <source>
        <strain evidence="7">BSI-1</strain>
    </source>
</reference>
<dbReference type="InterPro" id="IPR058240">
    <property type="entry name" value="rSAM_sf"/>
</dbReference>
<dbReference type="AlphaFoldDB" id="A0A1E3XGF7"/>
<evidence type="ECO:0000256" key="5">
    <source>
        <dbReference type="ARBA" id="ARBA00023004"/>
    </source>
</evidence>
<dbReference type="InterPro" id="IPR007197">
    <property type="entry name" value="rSAM"/>
</dbReference>
<dbReference type="Pfam" id="PF13353">
    <property type="entry name" value="Fer4_12"/>
    <property type="match status" value="1"/>
</dbReference>
<dbReference type="GO" id="GO:0004748">
    <property type="term" value="F:ribonucleoside-diphosphate reductase activity, thioredoxin disulfide as acceptor"/>
    <property type="evidence" value="ECO:0007669"/>
    <property type="project" value="TreeGrafter"/>
</dbReference>
<dbReference type="Proteomes" id="UP000094056">
    <property type="component" value="Unassembled WGS sequence"/>
</dbReference>
<accession>A0A1E3XGF7</accession>
<dbReference type="GO" id="GO:0051539">
    <property type="term" value="F:4 iron, 4 sulfur cluster binding"/>
    <property type="evidence" value="ECO:0007669"/>
    <property type="project" value="UniProtKB-KW"/>
</dbReference>
<keyword evidence="7" id="KW-0670">Pyruvate</keyword>
<evidence type="ECO:0000256" key="6">
    <source>
        <dbReference type="ARBA" id="ARBA00023014"/>
    </source>
</evidence>
<keyword evidence="6" id="KW-0411">Iron-sulfur</keyword>
<dbReference type="InterPro" id="IPR034457">
    <property type="entry name" value="Organic_radical-activating"/>
</dbReference>
<dbReference type="GO" id="GO:0043365">
    <property type="term" value="F:[formate-C-acetyltransferase]-activating enzyme activity"/>
    <property type="evidence" value="ECO:0007669"/>
    <property type="project" value="UniProtKB-EC"/>
</dbReference>
<evidence type="ECO:0000256" key="2">
    <source>
        <dbReference type="ARBA" id="ARBA00022485"/>
    </source>
</evidence>
<keyword evidence="4" id="KW-0479">Metal-binding</keyword>
<dbReference type="SFLD" id="SFLDG01066">
    <property type="entry name" value="organic_radical-activating_enz"/>
    <property type="match status" value="1"/>
</dbReference>
<dbReference type="EMBL" id="MAYW01000002">
    <property type="protein sequence ID" value="ODS34715.1"/>
    <property type="molecule type" value="Genomic_DNA"/>
</dbReference>
<evidence type="ECO:0000256" key="4">
    <source>
        <dbReference type="ARBA" id="ARBA00022723"/>
    </source>
</evidence>
<keyword evidence="7" id="KW-0560">Oxidoreductase</keyword>
<dbReference type="InterPro" id="IPR013785">
    <property type="entry name" value="Aldolase_TIM"/>
</dbReference>
<gene>
    <name evidence="7" type="primary">pflA_1</name>
    <name evidence="7" type="ORF">SCARUB_00151</name>
</gene>
<keyword evidence="5" id="KW-0408">Iron</keyword>
<dbReference type="SFLD" id="SFLDF00299">
    <property type="entry name" value="anaerobic_ribonucleoside-triph"/>
    <property type="match status" value="1"/>
</dbReference>
<dbReference type="SUPFAM" id="SSF102114">
    <property type="entry name" value="Radical SAM enzymes"/>
    <property type="match status" value="1"/>
</dbReference>